<evidence type="ECO:0000313" key="1">
    <source>
        <dbReference type="EMBL" id="PZO45827.1"/>
    </source>
</evidence>
<organism evidence="1 2">
    <name type="scientific">Shackletoniella antarctica</name>
    <dbReference type="NCBI Taxonomy" id="268115"/>
    <lineage>
        <taxon>Bacteria</taxon>
        <taxon>Bacillati</taxon>
        <taxon>Cyanobacteriota</taxon>
        <taxon>Cyanophyceae</taxon>
        <taxon>Oculatellales</taxon>
        <taxon>Oculatellaceae</taxon>
        <taxon>Shackletoniella</taxon>
    </lineage>
</organism>
<dbReference type="Proteomes" id="UP000249081">
    <property type="component" value="Unassembled WGS sequence"/>
</dbReference>
<name>A0A2W4WRL2_9CYAN</name>
<reference evidence="2" key="1">
    <citation type="submission" date="2018-04" db="EMBL/GenBank/DDBJ databases">
        <authorList>
            <person name="Cornet L."/>
        </authorList>
    </citation>
    <scope>NUCLEOTIDE SEQUENCE [LARGE SCALE GENOMIC DNA]</scope>
</reference>
<comment type="caution">
    <text evidence="1">The sequence shown here is derived from an EMBL/GenBank/DDBJ whole genome shotgun (WGS) entry which is preliminary data.</text>
</comment>
<evidence type="ECO:0008006" key="3">
    <source>
        <dbReference type="Google" id="ProtNLM"/>
    </source>
</evidence>
<reference evidence="1 2" key="2">
    <citation type="submission" date="2018-06" db="EMBL/GenBank/DDBJ databases">
        <title>Metagenomic assembly of (sub)arctic Cyanobacteria and their associated microbiome from non-axenic cultures.</title>
        <authorList>
            <person name="Baurain D."/>
        </authorList>
    </citation>
    <scope>NUCLEOTIDE SEQUENCE [LARGE SCALE GENOMIC DNA]</scope>
    <source>
        <strain evidence="1">ULC041bin1</strain>
    </source>
</reference>
<gene>
    <name evidence="1" type="ORF">DCF17_00315</name>
</gene>
<sequence length="226" mass="24711">MTTIYPTQVTCSQCGTEHEFMEVGSTSVFGSPDLDLRPAPLARYNLGYDVQQCPNCGYCAADISIPLESDVAQNLVLSDGYQSQLHHADFPELAKQFICLALLAEAEGDLQATAWAYLRAAWACDDDGQEAQASHCRARAAEYFQQRHSADAEDELDVDEKGSQEALLSDVLRRAGQFESAQAVCEQGLRVATSDVLQAVLRYEHSLISQQDTGCYTIENAMSTVA</sequence>
<accession>A0A2W4WRL2</accession>
<dbReference type="InterPro" id="IPR018708">
    <property type="entry name" value="DUF2225"/>
</dbReference>
<evidence type="ECO:0000313" key="2">
    <source>
        <dbReference type="Proteomes" id="UP000249081"/>
    </source>
</evidence>
<proteinExistence type="predicted"/>
<dbReference type="AlphaFoldDB" id="A0A2W4WRL2"/>
<dbReference type="Pfam" id="PF09986">
    <property type="entry name" value="DUF2225"/>
    <property type="match status" value="1"/>
</dbReference>
<protein>
    <recommendedName>
        <fullName evidence="3">DUF2225 domain-containing protein</fullName>
    </recommendedName>
</protein>
<dbReference type="EMBL" id="QBMN01000001">
    <property type="protein sequence ID" value="PZO45827.1"/>
    <property type="molecule type" value="Genomic_DNA"/>
</dbReference>